<dbReference type="InterPro" id="IPR043593">
    <property type="entry name" value="ASAP"/>
</dbReference>
<dbReference type="PANTHER" id="PTHR45854:SF3">
    <property type="entry name" value="ARFGAP WITH SH3 DOMAIN, ANK REPEAT AND PH DOMAIN-CONTAINING PROTEIN"/>
    <property type="match status" value="1"/>
</dbReference>
<protein>
    <submittedName>
        <fullName evidence="1">Uncharacterized protein</fullName>
    </submittedName>
</protein>
<accession>A0A1Y3B5A7</accession>
<dbReference type="SUPFAM" id="SSF103657">
    <property type="entry name" value="BAR/IMD domain-like"/>
    <property type="match status" value="1"/>
</dbReference>
<proteinExistence type="predicted"/>
<name>A0A1Y3B5A7_EURMA</name>
<keyword evidence="2" id="KW-1185">Reference proteome</keyword>
<dbReference type="AlphaFoldDB" id="A0A1Y3B5A7"/>
<sequence length="77" mass="8992">MFPVDNILKGDLKGVKSELKKPVDKSFKEYEIKMTKLEKEKKAQAKEAGLIRTEITGAEMAEEMDRERKQLQYQIIF</sequence>
<dbReference type="GO" id="GO:0005096">
    <property type="term" value="F:GTPase activator activity"/>
    <property type="evidence" value="ECO:0007669"/>
    <property type="project" value="InterPro"/>
</dbReference>
<evidence type="ECO:0000313" key="2">
    <source>
        <dbReference type="Proteomes" id="UP000194236"/>
    </source>
</evidence>
<dbReference type="Proteomes" id="UP000194236">
    <property type="component" value="Unassembled WGS sequence"/>
</dbReference>
<dbReference type="Gene3D" id="1.20.1270.60">
    <property type="entry name" value="Arfaptin homology (AH) domain/BAR domain"/>
    <property type="match status" value="1"/>
</dbReference>
<dbReference type="OrthoDB" id="435430at2759"/>
<reference evidence="1 2" key="1">
    <citation type="submission" date="2017-03" db="EMBL/GenBank/DDBJ databases">
        <title>Genome Survey of Euroglyphus maynei.</title>
        <authorList>
            <person name="Arlian L.G."/>
            <person name="Morgan M.S."/>
            <person name="Rider S.D."/>
        </authorList>
    </citation>
    <scope>NUCLEOTIDE SEQUENCE [LARGE SCALE GENOMIC DNA]</scope>
    <source>
        <strain evidence="1">Arlian Lab</strain>
        <tissue evidence="1">Whole body</tissue>
    </source>
</reference>
<evidence type="ECO:0000313" key="1">
    <source>
        <dbReference type="EMBL" id="OTF75093.1"/>
    </source>
</evidence>
<dbReference type="EMBL" id="MUJZ01043737">
    <property type="protein sequence ID" value="OTF75093.1"/>
    <property type="molecule type" value="Genomic_DNA"/>
</dbReference>
<organism evidence="1 2">
    <name type="scientific">Euroglyphus maynei</name>
    <name type="common">Mayne's house dust mite</name>
    <dbReference type="NCBI Taxonomy" id="6958"/>
    <lineage>
        <taxon>Eukaryota</taxon>
        <taxon>Metazoa</taxon>
        <taxon>Ecdysozoa</taxon>
        <taxon>Arthropoda</taxon>
        <taxon>Chelicerata</taxon>
        <taxon>Arachnida</taxon>
        <taxon>Acari</taxon>
        <taxon>Acariformes</taxon>
        <taxon>Sarcoptiformes</taxon>
        <taxon>Astigmata</taxon>
        <taxon>Psoroptidia</taxon>
        <taxon>Analgoidea</taxon>
        <taxon>Pyroglyphidae</taxon>
        <taxon>Pyroglyphinae</taxon>
        <taxon>Euroglyphus</taxon>
    </lineage>
</organism>
<dbReference type="InterPro" id="IPR027267">
    <property type="entry name" value="AH/BAR_dom_sf"/>
</dbReference>
<comment type="caution">
    <text evidence="1">The sequence shown here is derived from an EMBL/GenBank/DDBJ whole genome shotgun (WGS) entry which is preliminary data.</text>
</comment>
<gene>
    <name evidence="1" type="ORF">BLA29_014326</name>
</gene>
<dbReference type="PANTHER" id="PTHR45854">
    <property type="entry name" value="ASAP FAMILY MEMBER"/>
    <property type="match status" value="1"/>
</dbReference>